<proteinExistence type="inferred from homology"/>
<dbReference type="InterPro" id="IPR002401">
    <property type="entry name" value="Cyt_P450_E_grp-I"/>
</dbReference>
<evidence type="ECO:0000256" key="11">
    <source>
        <dbReference type="ARBA" id="ARBA00023033"/>
    </source>
</evidence>
<keyword evidence="10" id="KW-0408">Iron</keyword>
<dbReference type="PANTHER" id="PTHR46300">
    <property type="entry name" value="P450, PUTATIVE (EUROFUNG)-RELATED-RELATED"/>
    <property type="match status" value="1"/>
</dbReference>
<comment type="subcellular location">
    <subcellularLocation>
        <location evidence="2">Membrane</location>
        <topology evidence="2">Single-pass membrane protein</topology>
    </subcellularLocation>
</comment>
<protein>
    <recommendedName>
        <fullName evidence="15">Cytochrome P450</fullName>
    </recommendedName>
</protein>
<evidence type="ECO:0000256" key="10">
    <source>
        <dbReference type="ARBA" id="ARBA00023004"/>
    </source>
</evidence>
<keyword evidence="6" id="KW-0812">Transmembrane</keyword>
<dbReference type="PRINTS" id="PR00463">
    <property type="entry name" value="EP450I"/>
</dbReference>
<evidence type="ECO:0000256" key="3">
    <source>
        <dbReference type="ARBA" id="ARBA00005179"/>
    </source>
</evidence>
<evidence type="ECO:0000256" key="9">
    <source>
        <dbReference type="ARBA" id="ARBA00023002"/>
    </source>
</evidence>
<gene>
    <name evidence="13" type="ORF">QCA50_019656</name>
</gene>
<dbReference type="Gene3D" id="1.10.630.10">
    <property type="entry name" value="Cytochrome P450"/>
    <property type="match status" value="1"/>
</dbReference>
<evidence type="ECO:0000256" key="2">
    <source>
        <dbReference type="ARBA" id="ARBA00004167"/>
    </source>
</evidence>
<dbReference type="InterPro" id="IPR001128">
    <property type="entry name" value="Cyt_P450"/>
</dbReference>
<dbReference type="GO" id="GO:0020037">
    <property type="term" value="F:heme binding"/>
    <property type="evidence" value="ECO:0007669"/>
    <property type="project" value="InterPro"/>
</dbReference>
<dbReference type="InterPro" id="IPR050364">
    <property type="entry name" value="Cytochrome_P450_fung"/>
</dbReference>
<evidence type="ECO:0000256" key="5">
    <source>
        <dbReference type="ARBA" id="ARBA00022617"/>
    </source>
</evidence>
<dbReference type="InterPro" id="IPR036396">
    <property type="entry name" value="Cyt_P450_sf"/>
</dbReference>
<evidence type="ECO:0000256" key="7">
    <source>
        <dbReference type="ARBA" id="ARBA00022723"/>
    </source>
</evidence>
<keyword evidence="12" id="KW-0472">Membrane</keyword>
<evidence type="ECO:0008006" key="15">
    <source>
        <dbReference type="Google" id="ProtNLM"/>
    </source>
</evidence>
<keyword evidence="9" id="KW-0560">Oxidoreductase</keyword>
<evidence type="ECO:0000313" key="13">
    <source>
        <dbReference type="EMBL" id="KAK7677326.1"/>
    </source>
</evidence>
<evidence type="ECO:0000256" key="8">
    <source>
        <dbReference type="ARBA" id="ARBA00022989"/>
    </source>
</evidence>
<sequence>MEPIVFCIAFVASIIFLKWIKRIYKPSLPLPPGPKGYPIIGNMFDVPSVMPWKAFQEWSKTYGDVMFLDLPGQPTVVLGSTQAAFDLLEKRSDIYSSRPTSIMYQLMFWDWNFGLMSYSPTWRNHRKEFHRFFNQREVTNYRSIQLRESRSFLRRVLTSSSGVTDDLRQDVRQIFTAIIVKITYDMDIVDFNDDYIVLAEKAAEGFSLATVPGLFWVENFPILKYIPSWVPGTYSKKMAEYYKPIVKNMRNTPFDEIKDGMMKGEVTTPSVASTLIEKLSEESKEEHSNTIDEELARNVAAVAYAAAADTTTTAAQSFLIAMSLYPDVQRKGQDELDRVVGPNRLPEFDDYDDLVYIRAIVLESMRWMVVTPLSLPHALIREDEYRGYRIPKGSIISANVWLVLCHDPSLFKR</sequence>
<dbReference type="EMBL" id="JASBNA010000090">
    <property type="protein sequence ID" value="KAK7677326.1"/>
    <property type="molecule type" value="Genomic_DNA"/>
</dbReference>
<dbReference type="GO" id="GO:0016020">
    <property type="term" value="C:membrane"/>
    <property type="evidence" value="ECO:0007669"/>
    <property type="project" value="UniProtKB-SubCell"/>
</dbReference>
<dbReference type="Proteomes" id="UP001385951">
    <property type="component" value="Unassembled WGS sequence"/>
</dbReference>
<dbReference type="GO" id="GO:0004497">
    <property type="term" value="F:monooxygenase activity"/>
    <property type="evidence" value="ECO:0007669"/>
    <property type="project" value="UniProtKB-KW"/>
</dbReference>
<evidence type="ECO:0000256" key="4">
    <source>
        <dbReference type="ARBA" id="ARBA00010617"/>
    </source>
</evidence>
<keyword evidence="14" id="KW-1185">Reference proteome</keyword>
<dbReference type="AlphaFoldDB" id="A0AAW0FIZ1"/>
<comment type="caution">
    <text evidence="13">The sequence shown here is derived from an EMBL/GenBank/DDBJ whole genome shotgun (WGS) entry which is preliminary data.</text>
</comment>
<evidence type="ECO:0000256" key="6">
    <source>
        <dbReference type="ARBA" id="ARBA00022692"/>
    </source>
</evidence>
<comment type="cofactor">
    <cofactor evidence="1">
        <name>heme</name>
        <dbReference type="ChEBI" id="CHEBI:30413"/>
    </cofactor>
</comment>
<dbReference type="Pfam" id="PF00067">
    <property type="entry name" value="p450"/>
    <property type="match status" value="1"/>
</dbReference>
<organism evidence="13 14">
    <name type="scientific">Cerrena zonata</name>
    <dbReference type="NCBI Taxonomy" id="2478898"/>
    <lineage>
        <taxon>Eukaryota</taxon>
        <taxon>Fungi</taxon>
        <taxon>Dikarya</taxon>
        <taxon>Basidiomycota</taxon>
        <taxon>Agaricomycotina</taxon>
        <taxon>Agaricomycetes</taxon>
        <taxon>Polyporales</taxon>
        <taxon>Cerrenaceae</taxon>
        <taxon>Cerrena</taxon>
    </lineage>
</organism>
<keyword evidence="7" id="KW-0479">Metal-binding</keyword>
<comment type="similarity">
    <text evidence="4">Belongs to the cytochrome P450 family.</text>
</comment>
<keyword evidence="5" id="KW-0349">Heme</keyword>
<comment type="pathway">
    <text evidence="3">Secondary metabolite biosynthesis.</text>
</comment>
<keyword evidence="11" id="KW-0503">Monooxygenase</keyword>
<evidence type="ECO:0000313" key="14">
    <source>
        <dbReference type="Proteomes" id="UP001385951"/>
    </source>
</evidence>
<dbReference type="PANTHER" id="PTHR46300:SF7">
    <property type="entry name" value="P450, PUTATIVE (EUROFUNG)-RELATED"/>
    <property type="match status" value="1"/>
</dbReference>
<name>A0AAW0FIZ1_9APHY</name>
<keyword evidence="8" id="KW-1133">Transmembrane helix</keyword>
<accession>A0AAW0FIZ1</accession>
<dbReference type="GO" id="GO:0005506">
    <property type="term" value="F:iron ion binding"/>
    <property type="evidence" value="ECO:0007669"/>
    <property type="project" value="InterPro"/>
</dbReference>
<evidence type="ECO:0000256" key="12">
    <source>
        <dbReference type="ARBA" id="ARBA00023136"/>
    </source>
</evidence>
<evidence type="ECO:0000256" key="1">
    <source>
        <dbReference type="ARBA" id="ARBA00001971"/>
    </source>
</evidence>
<dbReference type="SUPFAM" id="SSF48264">
    <property type="entry name" value="Cytochrome P450"/>
    <property type="match status" value="1"/>
</dbReference>
<reference evidence="13 14" key="1">
    <citation type="submission" date="2022-09" db="EMBL/GenBank/DDBJ databases">
        <authorList>
            <person name="Palmer J.M."/>
        </authorList>
    </citation>
    <scope>NUCLEOTIDE SEQUENCE [LARGE SCALE GENOMIC DNA]</scope>
    <source>
        <strain evidence="13 14">DSM 7382</strain>
    </source>
</reference>
<dbReference type="GO" id="GO:0016705">
    <property type="term" value="F:oxidoreductase activity, acting on paired donors, with incorporation or reduction of molecular oxygen"/>
    <property type="evidence" value="ECO:0007669"/>
    <property type="project" value="InterPro"/>
</dbReference>